<dbReference type="Pfam" id="PF00873">
    <property type="entry name" value="ACR_tran"/>
    <property type="match status" value="2"/>
</dbReference>
<dbReference type="Proteomes" id="UP000190229">
    <property type="component" value="Unassembled WGS sequence"/>
</dbReference>
<dbReference type="SUPFAM" id="SSF82714">
    <property type="entry name" value="Multidrug efflux transporter AcrB TolC docking domain, DN and DC subdomains"/>
    <property type="match status" value="2"/>
</dbReference>
<dbReference type="InterPro" id="IPR027463">
    <property type="entry name" value="AcrB_DN_DC_subdom"/>
</dbReference>
<feature type="transmembrane region" description="Helical" evidence="2">
    <location>
        <begin position="576"/>
        <end position="597"/>
    </location>
</feature>
<keyword evidence="2" id="KW-0812">Transmembrane</keyword>
<dbReference type="Gene3D" id="1.20.1640.10">
    <property type="entry name" value="Multidrug efflux transporter AcrB transmembrane domain"/>
    <property type="match status" value="3"/>
</dbReference>
<dbReference type="EMBL" id="MWPS01000005">
    <property type="protein sequence ID" value="OPG17286.1"/>
    <property type="molecule type" value="Genomic_DNA"/>
</dbReference>
<dbReference type="PANTHER" id="PTHR32063">
    <property type="match status" value="1"/>
</dbReference>
<feature type="transmembrane region" description="Helical" evidence="2">
    <location>
        <begin position="379"/>
        <end position="399"/>
    </location>
</feature>
<evidence type="ECO:0000256" key="1">
    <source>
        <dbReference type="SAM" id="MobiDB-lite"/>
    </source>
</evidence>
<keyword evidence="2" id="KW-0472">Membrane</keyword>
<evidence type="ECO:0000313" key="4">
    <source>
        <dbReference type="Proteomes" id="UP000190229"/>
    </source>
</evidence>
<dbReference type="PRINTS" id="PR00702">
    <property type="entry name" value="ACRIFLAVINRP"/>
</dbReference>
<feature type="transmembrane region" description="Helical" evidence="2">
    <location>
        <begin position="482"/>
        <end position="505"/>
    </location>
</feature>
<dbReference type="SUPFAM" id="SSF82866">
    <property type="entry name" value="Multidrug efflux transporter AcrB transmembrane domain"/>
    <property type="match status" value="2"/>
</dbReference>
<feature type="transmembrane region" description="Helical" evidence="2">
    <location>
        <begin position="405"/>
        <end position="429"/>
    </location>
</feature>
<feature type="transmembrane region" description="Helical" evidence="2">
    <location>
        <begin position="954"/>
        <end position="973"/>
    </location>
</feature>
<keyword evidence="4" id="KW-1185">Reference proteome</keyword>
<keyword evidence="2" id="KW-1133">Transmembrane helix</keyword>
<organism evidence="3 4">
    <name type="scientific">Ferroacidibacillus organovorans</name>
    <dbReference type="NCBI Taxonomy" id="1765683"/>
    <lineage>
        <taxon>Bacteria</taxon>
        <taxon>Bacillati</taxon>
        <taxon>Bacillota</taxon>
        <taxon>Bacilli</taxon>
        <taxon>Bacillales</taxon>
        <taxon>Alicyclobacillaceae</taxon>
        <taxon>Ferroacidibacillus</taxon>
    </lineage>
</organism>
<dbReference type="Gene3D" id="3.30.70.1430">
    <property type="entry name" value="Multidrug efflux transporter AcrB pore domain"/>
    <property type="match status" value="2"/>
</dbReference>
<evidence type="ECO:0008006" key="5">
    <source>
        <dbReference type="Google" id="ProtNLM"/>
    </source>
</evidence>
<feature type="transmembrane region" description="Helical" evidence="2">
    <location>
        <begin position="1006"/>
        <end position="1030"/>
    </location>
</feature>
<name>A0A1V4EWH4_9BACL</name>
<dbReference type="Gene3D" id="3.30.70.1320">
    <property type="entry name" value="Multidrug efflux transporter AcrB pore domain like"/>
    <property type="match status" value="1"/>
</dbReference>
<comment type="caution">
    <text evidence="3">The sequence shown here is derived from an EMBL/GenBank/DDBJ whole genome shotgun (WGS) entry which is preliminary data.</text>
</comment>
<evidence type="ECO:0000313" key="3">
    <source>
        <dbReference type="EMBL" id="OPG17286.1"/>
    </source>
</evidence>
<evidence type="ECO:0000256" key="2">
    <source>
        <dbReference type="SAM" id="Phobius"/>
    </source>
</evidence>
<dbReference type="GO" id="GO:0042910">
    <property type="term" value="F:xenobiotic transmembrane transporter activity"/>
    <property type="evidence" value="ECO:0007669"/>
    <property type="project" value="TreeGrafter"/>
</dbReference>
<feature type="transmembrane region" description="Helical" evidence="2">
    <location>
        <begin position="1051"/>
        <end position="1071"/>
    </location>
</feature>
<dbReference type="InterPro" id="IPR001036">
    <property type="entry name" value="Acrflvin-R"/>
</dbReference>
<feature type="transmembrane region" description="Helical" evidence="2">
    <location>
        <begin position="352"/>
        <end position="372"/>
    </location>
</feature>
<protein>
    <recommendedName>
        <fullName evidence="5">SSD domain-containing protein</fullName>
    </recommendedName>
</protein>
<gene>
    <name evidence="3" type="ORF">B2M26_02875</name>
</gene>
<feature type="compositionally biased region" description="Low complexity" evidence="1">
    <location>
        <begin position="681"/>
        <end position="695"/>
    </location>
</feature>
<dbReference type="GO" id="GO:0005886">
    <property type="term" value="C:plasma membrane"/>
    <property type="evidence" value="ECO:0007669"/>
    <property type="project" value="TreeGrafter"/>
</dbReference>
<feature type="region of interest" description="Disordered" evidence="1">
    <location>
        <begin position="677"/>
        <end position="719"/>
    </location>
</feature>
<dbReference type="RefSeq" id="WP_079289868.1">
    <property type="nucleotide sequence ID" value="NZ_MWPS01000005.1"/>
</dbReference>
<reference evidence="3 4" key="1">
    <citation type="submission" date="2017-02" db="EMBL/GenBank/DDBJ databases">
        <title>Draft genome of Acidibacillus ferrooxidans Huett2.</title>
        <authorList>
            <person name="Schopf S."/>
        </authorList>
    </citation>
    <scope>NUCLEOTIDE SEQUENCE [LARGE SCALE GENOMIC DNA]</scope>
    <source>
        <strain evidence="3 4">Huett2</strain>
    </source>
</reference>
<accession>A0A1V4EWH4</accession>
<proteinExistence type="predicted"/>
<dbReference type="SUPFAM" id="SSF82693">
    <property type="entry name" value="Multidrug efflux transporter AcrB pore domain, PN1, PN2, PC1 and PC2 subdomains"/>
    <property type="match status" value="2"/>
</dbReference>
<feature type="transmembrane region" description="Helical" evidence="2">
    <location>
        <begin position="12"/>
        <end position="32"/>
    </location>
</feature>
<dbReference type="AlphaFoldDB" id="A0A1V4EWH4"/>
<feature type="transmembrane region" description="Helical" evidence="2">
    <location>
        <begin position="1083"/>
        <end position="1109"/>
    </location>
</feature>
<feature type="transmembrane region" description="Helical" evidence="2">
    <location>
        <begin position="980"/>
        <end position="1000"/>
    </location>
</feature>
<feature type="transmembrane region" description="Helical" evidence="2">
    <location>
        <begin position="450"/>
        <end position="470"/>
    </location>
</feature>
<feature type="compositionally biased region" description="Basic residues" evidence="1">
    <location>
        <begin position="697"/>
        <end position="709"/>
    </location>
</feature>
<dbReference type="Gene3D" id="3.30.2090.10">
    <property type="entry name" value="Multidrug efflux transporter AcrB TolC docking domain, DN and DC subdomains"/>
    <property type="match status" value="2"/>
</dbReference>
<sequence>MNVTEVAVRRPITILMLILGLVLMGVISYGLLPVRELPNVNYPYLQVTVNDPGADPQDVRTSVTDPLENALTAVNGVTSMTSVSMQGVSDITLQFAAGININTANNDVAQALHAVARKLPATASLPSITATDPAAAPIMSLSLSGKLNQTQFYTLAEKSIVPAIESVPGVGAVNLQGGLIPQINVQVHESALLAYGVTLPQIRQALATQNTSAPAGAMNNGSQTYTVGTQTPFTTVSSLANVVIRSAPKLAKAGAASAGTSSTLVAPLSQRLLTLGQLATLSQGYATPLSINRLNGKTAVGITVTAQSGANSLSVESGVLSAVNKLKKALPPGATLRVIADQTVYTRAALSAVLRDLILAVVLASAVLYVFLRRFSHTLIVLFAIPASLLSTFTVMYAFGFSLDLMSMLALSLLIGILVDDSIVVLENIDRHLKLGADPRTAAVRGRTEIGAAAVAITLTDVVVYVPIVFVQGTVGQLFREFGLTIAAATLFSLFTSFTLTPMLASRWLKGKRVDAPDEGDTQTDLRTSKKRRFAFLSSRRKEASKHLRAGERLMDAFRFRYEGILKATLRNRLRALSVAGAALLASACFLPLGWIGTSFVPPENPQVFRIGAQMPTGTSLATTDAAMRVFSAKLKKMAGIQAVFSTAGVALNGLNATNDAVLTVVRADRGLQTQTKKLKNGSAAARSAGANGTRAKGGKKAGARKGKKAGNGISLSGANATPLPPIDPLLTQIQTLAETIPGMQIQTAVPNPLVVNSSTPVSIQISGQNPVVLQALAQNVQGRLANLPDLTNVQNQSAASLPVWLIHVNDAQAAQLGVTAQLVSQAAQAAIGGVIASTIQSAGSGTQTNIMVHLQNGSHFTPAQLAGIPVALSHGQMVTLGEVASISLAPGPVSLTEANRQLTNVVTAGTTNPSLGQVAQEVQQALSNLQLPPGYSVTLGGEIAQQSQAFGPLLQSLVLSVILIYMLMAALYESFVMPLVVLFSLPLATVGAFFGLWVTGQTLNIFSFMALIMLMGLVAKNAILLVDYARQQMKKGMTRTAALIEAGKTRLRPIVMTTSTMVFSMIPLAFHTGFGSADRVPIAAVLIGGLISSTLLTLLVVPVLFTYVDDARGFFSRLFKRKARLSLDMSVESQRGAP</sequence>
<dbReference type="PANTHER" id="PTHR32063:SF0">
    <property type="entry name" value="SWARMING MOTILITY PROTEIN SWRC"/>
    <property type="match status" value="1"/>
</dbReference>